<gene>
    <name evidence="1" type="ORF">UFOPK2810_00922</name>
</gene>
<sequence>MRMTGTPAIPCASLSACTQASREAPNAIRDASFAGSFKVETWTESARNGPAPLSPLRYAQTTLRGAASAVRPAAIRDIGIVPADGVPFGVVTCWTVFVLKSIPVVWVQGRGFAAVQRHSSESFVYSGDLKP</sequence>
<proteinExistence type="predicted"/>
<reference evidence="1" key="1">
    <citation type="submission" date="2020-05" db="EMBL/GenBank/DDBJ databases">
        <authorList>
            <person name="Chiriac C."/>
            <person name="Salcher M."/>
            <person name="Ghai R."/>
            <person name="Kavagutti S V."/>
        </authorList>
    </citation>
    <scope>NUCLEOTIDE SEQUENCE</scope>
</reference>
<name>A0A6J6TYP9_9ZZZZ</name>
<dbReference type="AlphaFoldDB" id="A0A6J6TYP9"/>
<organism evidence="1">
    <name type="scientific">freshwater metagenome</name>
    <dbReference type="NCBI Taxonomy" id="449393"/>
    <lineage>
        <taxon>unclassified sequences</taxon>
        <taxon>metagenomes</taxon>
        <taxon>ecological metagenomes</taxon>
    </lineage>
</organism>
<accession>A0A6J6TYP9</accession>
<dbReference type="PROSITE" id="PS51257">
    <property type="entry name" value="PROKAR_LIPOPROTEIN"/>
    <property type="match status" value="1"/>
</dbReference>
<dbReference type="EMBL" id="CAEZYZ010000144">
    <property type="protein sequence ID" value="CAB4752702.1"/>
    <property type="molecule type" value="Genomic_DNA"/>
</dbReference>
<evidence type="ECO:0000313" key="1">
    <source>
        <dbReference type="EMBL" id="CAB4752702.1"/>
    </source>
</evidence>
<protein>
    <submittedName>
        <fullName evidence="1">Unannotated protein</fullName>
    </submittedName>
</protein>